<evidence type="ECO:0000256" key="1">
    <source>
        <dbReference type="ARBA" id="ARBA00022448"/>
    </source>
</evidence>
<evidence type="ECO:0000259" key="2">
    <source>
        <dbReference type="Pfam" id="PF08718"/>
    </source>
</evidence>
<dbReference type="GO" id="GO:1902387">
    <property type="term" value="F:ceramide 1-phosphate binding"/>
    <property type="evidence" value="ECO:0007669"/>
    <property type="project" value="TreeGrafter"/>
</dbReference>
<dbReference type="EMBL" id="JASFZW010000002">
    <property type="protein sequence ID" value="KAK2079908.1"/>
    <property type="molecule type" value="Genomic_DNA"/>
</dbReference>
<dbReference type="GO" id="GO:0005829">
    <property type="term" value="C:cytosol"/>
    <property type="evidence" value="ECO:0007669"/>
    <property type="project" value="TreeGrafter"/>
</dbReference>
<gene>
    <name evidence="3" type="ORF">QBZ16_002303</name>
</gene>
<feature type="domain" description="Glycolipid transfer protein" evidence="2">
    <location>
        <begin position="166"/>
        <end position="300"/>
    </location>
</feature>
<keyword evidence="1" id="KW-0813">Transport</keyword>
<dbReference type="InterPro" id="IPR036497">
    <property type="entry name" value="GLTP_sf"/>
</dbReference>
<protein>
    <recommendedName>
        <fullName evidence="2">Glycolipid transfer protein domain-containing protein</fullName>
    </recommendedName>
</protein>
<reference evidence="3" key="1">
    <citation type="submission" date="2021-01" db="EMBL/GenBank/DDBJ databases">
        <authorList>
            <person name="Eckstrom K.M.E."/>
        </authorList>
    </citation>
    <scope>NUCLEOTIDE SEQUENCE</scope>
    <source>
        <strain evidence="3">UVCC 0001</strain>
    </source>
</reference>
<sequence length="345" mass="38030">MALFRSGLELLARVEANEVVRTEDFLDVCRLVLQAVDHLGTGFLLVKSDVGGNIDRLAARASTNPSKYSENVYAIVLDEVEAGDQAGSSSCTKGLLWLTRAMIFVVGLLQRLLDHPEETLSAAASEAYYATLQKYHGWIVTGTFTVALKIVPSSSFEHLTEHDDIGTQEFVDACESVFPIFNALGSVFLLAKSEFSSKRDSIAQVAQRLPRLRDIVEQGKVDATITVKNSPGRNLHRLLTSIHFIGIIFQNLAAGMAMKEAVSDSYDKTLALMHTWVVRAGIKAGMIALPSREDFLLSIGETEQSARQHVDPFVRAAEHIQRVAEVLYQGVTMPRSDFSFPGWWS</sequence>
<organism evidence="3 4">
    <name type="scientific">Prototheca wickerhamii</name>
    <dbReference type="NCBI Taxonomy" id="3111"/>
    <lineage>
        <taxon>Eukaryota</taxon>
        <taxon>Viridiplantae</taxon>
        <taxon>Chlorophyta</taxon>
        <taxon>core chlorophytes</taxon>
        <taxon>Trebouxiophyceae</taxon>
        <taxon>Chlorellales</taxon>
        <taxon>Chlorellaceae</taxon>
        <taxon>Prototheca</taxon>
    </lineage>
</organism>
<comment type="caution">
    <text evidence="3">The sequence shown here is derived from an EMBL/GenBank/DDBJ whole genome shotgun (WGS) entry which is preliminary data.</text>
</comment>
<dbReference type="GO" id="GO:1902388">
    <property type="term" value="F:ceramide 1-phosphate transfer activity"/>
    <property type="evidence" value="ECO:0007669"/>
    <property type="project" value="TreeGrafter"/>
</dbReference>
<dbReference type="PANTHER" id="PTHR10219:SF25">
    <property type="entry name" value="PLECKSTRIN HOMOLOGY DOMAIN-CONTAINING FAMILY A MEMBER 8"/>
    <property type="match status" value="1"/>
</dbReference>
<dbReference type="AlphaFoldDB" id="A0AAD9MMM3"/>
<dbReference type="Pfam" id="PF08718">
    <property type="entry name" value="GLTP"/>
    <property type="match status" value="2"/>
</dbReference>
<evidence type="ECO:0000313" key="4">
    <source>
        <dbReference type="Proteomes" id="UP001255856"/>
    </source>
</evidence>
<keyword evidence="4" id="KW-1185">Reference proteome</keyword>
<dbReference type="SUPFAM" id="SSF110004">
    <property type="entry name" value="Glycolipid transfer protein, GLTP"/>
    <property type="match status" value="2"/>
</dbReference>
<dbReference type="GO" id="GO:0016020">
    <property type="term" value="C:membrane"/>
    <property type="evidence" value="ECO:0007669"/>
    <property type="project" value="TreeGrafter"/>
</dbReference>
<dbReference type="InterPro" id="IPR014830">
    <property type="entry name" value="Glycolipid_transfer_prot_dom"/>
</dbReference>
<dbReference type="Proteomes" id="UP001255856">
    <property type="component" value="Unassembled WGS sequence"/>
</dbReference>
<evidence type="ECO:0000313" key="3">
    <source>
        <dbReference type="EMBL" id="KAK2079908.1"/>
    </source>
</evidence>
<dbReference type="PANTHER" id="PTHR10219">
    <property type="entry name" value="GLYCOLIPID TRANSFER PROTEIN-RELATED"/>
    <property type="match status" value="1"/>
</dbReference>
<name>A0AAD9MMM3_PROWI</name>
<accession>A0AAD9MMM3</accession>
<dbReference type="Gene3D" id="1.10.3520.10">
    <property type="entry name" value="Glycolipid transfer protein"/>
    <property type="match status" value="2"/>
</dbReference>
<proteinExistence type="predicted"/>
<feature type="domain" description="Glycolipid transfer protein" evidence="2">
    <location>
        <begin position="20"/>
        <end position="154"/>
    </location>
</feature>